<accession>A0ABT5YTG3</accession>
<sequence length="122" mass="13347">MTLPTVADCRLVPAGVDWDAIRVPRTIGMDVLRILGRHSGAVIEDPCGSALYWFVSKGAATAWDVPETRPLGVTHHLVVPSTHRVRRPGPHWLFSPADRQLITDVGNLRAAVKDASALRRNP</sequence>
<dbReference type="EMBL" id="JARHTQ010000002">
    <property type="protein sequence ID" value="MDF2254724.1"/>
    <property type="molecule type" value="Genomic_DNA"/>
</dbReference>
<keyword evidence="2" id="KW-1185">Reference proteome</keyword>
<dbReference type="RefSeq" id="WP_275807712.1">
    <property type="nucleotide sequence ID" value="NZ_BAAANM010000008.1"/>
</dbReference>
<name>A0ABT5YTG3_9ACTN</name>
<gene>
    <name evidence="1" type="ORF">P2L57_02925</name>
</gene>
<reference evidence="1 2" key="1">
    <citation type="submission" date="2023-03" db="EMBL/GenBank/DDBJ databases">
        <title>Draft genome sequence of type strain Streptomyces ferralitis JCM 14344.</title>
        <authorList>
            <person name="Klaysubun C."/>
            <person name="Duangmal K."/>
        </authorList>
    </citation>
    <scope>NUCLEOTIDE SEQUENCE [LARGE SCALE GENOMIC DNA]</scope>
    <source>
        <strain evidence="1 2">JCM 14344</strain>
    </source>
</reference>
<organism evidence="1 2">
    <name type="scientific">Streptantibioticus ferralitis</name>
    <dbReference type="NCBI Taxonomy" id="236510"/>
    <lineage>
        <taxon>Bacteria</taxon>
        <taxon>Bacillati</taxon>
        <taxon>Actinomycetota</taxon>
        <taxon>Actinomycetes</taxon>
        <taxon>Kitasatosporales</taxon>
        <taxon>Streptomycetaceae</taxon>
        <taxon>Streptantibioticus</taxon>
    </lineage>
</organism>
<evidence type="ECO:0000313" key="2">
    <source>
        <dbReference type="Proteomes" id="UP001220022"/>
    </source>
</evidence>
<comment type="caution">
    <text evidence="1">The sequence shown here is derived from an EMBL/GenBank/DDBJ whole genome shotgun (WGS) entry which is preliminary data.</text>
</comment>
<proteinExistence type="predicted"/>
<evidence type="ECO:0000313" key="1">
    <source>
        <dbReference type="EMBL" id="MDF2254724.1"/>
    </source>
</evidence>
<dbReference type="Proteomes" id="UP001220022">
    <property type="component" value="Unassembled WGS sequence"/>
</dbReference>
<protein>
    <submittedName>
        <fullName evidence="1">Uncharacterized protein</fullName>
    </submittedName>
</protein>